<comment type="caution">
    <text evidence="1">The sequence shown here is derived from an EMBL/GenBank/DDBJ whole genome shotgun (WGS) entry which is preliminary data.</text>
</comment>
<dbReference type="AlphaFoldDB" id="A0A369PR77"/>
<protein>
    <submittedName>
        <fullName evidence="1">Uncharacterized protein</fullName>
    </submittedName>
</protein>
<dbReference type="Proteomes" id="UP000253961">
    <property type="component" value="Unassembled WGS sequence"/>
</dbReference>
<evidence type="ECO:0000313" key="2">
    <source>
        <dbReference type="Proteomes" id="UP000253961"/>
    </source>
</evidence>
<proteinExistence type="predicted"/>
<dbReference type="PROSITE" id="PS51257">
    <property type="entry name" value="PROKAR_LIPOPROTEIN"/>
    <property type="match status" value="1"/>
</dbReference>
<name>A0A369PR77_9SPHI</name>
<keyword evidence="2" id="KW-1185">Reference proteome</keyword>
<sequence length="191" mass="22498">MKFNYILLFLTVLIYSCKKRPTNTSIMEYVGHELKPSEYDDYFDKLGYKWVGANESGRIYYLKSTHVSNEYNTDTLDSYIVKDKRDLIDLSSFDEFGIPFKVKKDSLEYPKDFIPDSNQKYKTITFKTYNLNTYLRVIKDAKNEGFKESDENEPDLSGYEVFTLKKNGLTLKHNKENTEKGIMYRVVLTIQ</sequence>
<gene>
    <name evidence="1" type="ORF">DU508_18495</name>
</gene>
<dbReference type="EMBL" id="QPKV01000008">
    <property type="protein sequence ID" value="RDC55141.1"/>
    <property type="molecule type" value="Genomic_DNA"/>
</dbReference>
<dbReference type="RefSeq" id="WP_115404252.1">
    <property type="nucleotide sequence ID" value="NZ_QPKV01000008.1"/>
</dbReference>
<accession>A0A369PR77</accession>
<evidence type="ECO:0000313" key="1">
    <source>
        <dbReference type="EMBL" id="RDC55141.1"/>
    </source>
</evidence>
<reference evidence="1 2" key="1">
    <citation type="submission" date="2018-07" db="EMBL/GenBank/DDBJ databases">
        <title>Pedobacter sp. nov., isolated from soil.</title>
        <authorList>
            <person name="Zhou L.Y."/>
            <person name="Du Z.J."/>
        </authorList>
    </citation>
    <scope>NUCLEOTIDE SEQUENCE [LARGE SCALE GENOMIC DNA]</scope>
    <source>
        <strain evidence="1 2">JDX94</strain>
    </source>
</reference>
<organism evidence="1 2">
    <name type="scientific">Pedobacter chinensis</name>
    <dbReference type="NCBI Taxonomy" id="2282421"/>
    <lineage>
        <taxon>Bacteria</taxon>
        <taxon>Pseudomonadati</taxon>
        <taxon>Bacteroidota</taxon>
        <taxon>Sphingobacteriia</taxon>
        <taxon>Sphingobacteriales</taxon>
        <taxon>Sphingobacteriaceae</taxon>
        <taxon>Pedobacter</taxon>
    </lineage>
</organism>